<dbReference type="InterPro" id="IPR051459">
    <property type="entry name" value="Cytochrome_c-type_DH"/>
</dbReference>
<comment type="caution">
    <text evidence="13">The sequence shown here is derived from an EMBL/GenBank/DDBJ whole genome shotgun (WGS) entry which is preliminary data.</text>
</comment>
<dbReference type="OrthoDB" id="9811281at2"/>
<evidence type="ECO:0000256" key="3">
    <source>
        <dbReference type="ARBA" id="ARBA00022617"/>
    </source>
</evidence>
<dbReference type="InterPro" id="IPR014353">
    <property type="entry name" value="Membr-bd_ADH_cyt_c"/>
</dbReference>
<evidence type="ECO:0000256" key="9">
    <source>
        <dbReference type="PIRSR" id="PIRSR000018-50"/>
    </source>
</evidence>
<feature type="binding site" description="axial binding residue" evidence="10">
    <location>
        <position position="62"/>
    </location>
    <ligand>
        <name>heme c</name>
        <dbReference type="ChEBI" id="CHEBI:61717"/>
        <label>1</label>
    </ligand>
    <ligandPart>
        <name>Fe</name>
        <dbReference type="ChEBI" id="CHEBI:18248"/>
    </ligandPart>
</feature>
<comment type="cofactor">
    <cofactor evidence="9">
        <name>heme c</name>
        <dbReference type="ChEBI" id="CHEBI:61717"/>
    </cofactor>
    <text evidence="9">Binds 3 heme c groups covalently per subunit.</text>
</comment>
<evidence type="ECO:0000256" key="1">
    <source>
        <dbReference type="ARBA" id="ARBA00004236"/>
    </source>
</evidence>
<dbReference type="GO" id="GO:0009055">
    <property type="term" value="F:electron transfer activity"/>
    <property type="evidence" value="ECO:0007669"/>
    <property type="project" value="InterPro"/>
</dbReference>
<dbReference type="GO" id="GO:0016614">
    <property type="term" value="F:oxidoreductase activity, acting on CH-OH group of donors"/>
    <property type="evidence" value="ECO:0007669"/>
    <property type="project" value="InterPro"/>
</dbReference>
<name>A0A0J6S6W7_9HYPH</name>
<feature type="binding site" description="covalent" evidence="9">
    <location>
        <position position="207"/>
    </location>
    <ligand>
        <name>heme c</name>
        <dbReference type="ChEBI" id="CHEBI:61717"/>
        <label>2</label>
    </ligand>
</feature>
<keyword evidence="6" id="KW-0677">Repeat</keyword>
<dbReference type="EMBL" id="LABX01000213">
    <property type="protein sequence ID" value="KMO29163.1"/>
    <property type="molecule type" value="Genomic_DNA"/>
</dbReference>
<dbReference type="PANTHER" id="PTHR35008">
    <property type="entry name" value="BLL4482 PROTEIN-RELATED"/>
    <property type="match status" value="1"/>
</dbReference>
<evidence type="ECO:0000256" key="11">
    <source>
        <dbReference type="SAM" id="MobiDB-lite"/>
    </source>
</evidence>
<dbReference type="GO" id="GO:0005886">
    <property type="term" value="C:plasma membrane"/>
    <property type="evidence" value="ECO:0007669"/>
    <property type="project" value="UniProtKB-SubCell"/>
</dbReference>
<dbReference type="InterPro" id="IPR009056">
    <property type="entry name" value="Cyt_c-like_dom"/>
</dbReference>
<evidence type="ECO:0000256" key="6">
    <source>
        <dbReference type="ARBA" id="ARBA00022737"/>
    </source>
</evidence>
<keyword evidence="2" id="KW-1003">Cell membrane</keyword>
<sequence length="450" mass="46838">MRTRRVIAGIGIFGLAAAGAALALAWRPAIAPVPPPAPASFDPALVRRGADLALIGDCRTCHTTSGGAAFAGGLPLPTPFGTLYSTNITPDPETGIGRWSEAAFARALREGVDREGRHLYPAFPYDHYSATSDDDVRALYAFFMTRPAVAATPPPNELPFPLNIRLTLAGWKLLFLHPRDLAPDPTKDAVWHRGRYLVEGLGHCGACHSPRNLLGAEVVSRAYEGGEAEGWRAYALGAASRAPVPWDEAALTQYLREGFHPLHGVARGPMAPVVENLAAVPREEVVAMARYLASLGAGSGTATPPLDPSSGPGQAPQSAGMQAAIEGAGTDLYAATCAACHEGERPPPFGGVSLALSTAISGESPRNLVNVILEGLPARGGTGQPIMPGFGAVLTDAQVASLAAGLRRRFGGGAPWPDLEPAIREARAARHLAARPAAAITPAMTPAMTR</sequence>
<evidence type="ECO:0000256" key="4">
    <source>
        <dbReference type="ARBA" id="ARBA00022723"/>
    </source>
</evidence>
<dbReference type="AlphaFoldDB" id="A0A0J6S6W7"/>
<evidence type="ECO:0000256" key="5">
    <source>
        <dbReference type="ARBA" id="ARBA00022729"/>
    </source>
</evidence>
<dbReference type="PIRSF" id="PIRSF000018">
    <property type="entry name" value="Mb_ADH_cyt_c"/>
    <property type="match status" value="1"/>
</dbReference>
<keyword evidence="7 10" id="KW-0408">Iron</keyword>
<evidence type="ECO:0000256" key="7">
    <source>
        <dbReference type="ARBA" id="ARBA00023004"/>
    </source>
</evidence>
<feature type="domain" description="Cytochrome c" evidence="12">
    <location>
        <begin position="44"/>
        <end position="147"/>
    </location>
</feature>
<evidence type="ECO:0000256" key="8">
    <source>
        <dbReference type="ARBA" id="ARBA00023136"/>
    </source>
</evidence>
<proteinExistence type="predicted"/>
<dbReference type="GO" id="GO:0005506">
    <property type="term" value="F:iron ion binding"/>
    <property type="evidence" value="ECO:0007669"/>
    <property type="project" value="InterPro"/>
</dbReference>
<feature type="binding site" description="covalent" evidence="9">
    <location>
        <position position="340"/>
    </location>
    <ligand>
        <name>heme c</name>
        <dbReference type="ChEBI" id="CHEBI:61717"/>
        <label>3</label>
    </ligand>
</feature>
<evidence type="ECO:0000259" key="12">
    <source>
        <dbReference type="PROSITE" id="PS51007"/>
    </source>
</evidence>
<dbReference type="SUPFAM" id="SSF46626">
    <property type="entry name" value="Cytochrome c"/>
    <property type="match status" value="3"/>
</dbReference>
<evidence type="ECO:0000256" key="2">
    <source>
        <dbReference type="ARBA" id="ARBA00022475"/>
    </source>
</evidence>
<dbReference type="Gene3D" id="1.10.760.10">
    <property type="entry name" value="Cytochrome c-like domain"/>
    <property type="match status" value="2"/>
</dbReference>
<organism evidence="13 14">
    <name type="scientific">Methylobacterium aquaticum</name>
    <dbReference type="NCBI Taxonomy" id="270351"/>
    <lineage>
        <taxon>Bacteria</taxon>
        <taxon>Pseudomonadati</taxon>
        <taxon>Pseudomonadota</taxon>
        <taxon>Alphaproteobacteria</taxon>
        <taxon>Hyphomicrobiales</taxon>
        <taxon>Methylobacteriaceae</taxon>
        <taxon>Methylobacterium</taxon>
    </lineage>
</organism>
<feature type="binding site" description="axial binding residue" evidence="10">
    <location>
        <position position="341"/>
    </location>
    <ligand>
        <name>heme c</name>
        <dbReference type="ChEBI" id="CHEBI:61717"/>
        <label>3</label>
    </ligand>
    <ligandPart>
        <name>Fe</name>
        <dbReference type="ChEBI" id="CHEBI:18248"/>
    </ligandPart>
</feature>
<dbReference type="RefSeq" id="WP_048466549.1">
    <property type="nucleotide sequence ID" value="NZ_LABX01000213.1"/>
</dbReference>
<evidence type="ECO:0000313" key="13">
    <source>
        <dbReference type="EMBL" id="KMO29163.1"/>
    </source>
</evidence>
<keyword evidence="4 10" id="KW-0479">Metal-binding</keyword>
<feature type="binding site" description="axial binding residue" evidence="10">
    <location>
        <position position="208"/>
    </location>
    <ligand>
        <name>heme c</name>
        <dbReference type="ChEBI" id="CHEBI:61717"/>
        <label>2</label>
    </ligand>
    <ligandPart>
        <name>Fe</name>
        <dbReference type="ChEBI" id="CHEBI:18248"/>
    </ligandPart>
</feature>
<feature type="binding site" description="covalent" evidence="9">
    <location>
        <position position="204"/>
    </location>
    <ligand>
        <name>heme c</name>
        <dbReference type="ChEBI" id="CHEBI:61717"/>
        <label>2</label>
    </ligand>
</feature>
<keyword evidence="3 9" id="KW-0349">Heme</keyword>
<accession>A0A0J6S6W7</accession>
<dbReference type="PATRIC" id="fig|270351.6.peg.3123"/>
<keyword evidence="5" id="KW-0732">Signal</keyword>
<dbReference type="InterPro" id="IPR036909">
    <property type="entry name" value="Cyt_c-like_dom_sf"/>
</dbReference>
<gene>
    <name evidence="13" type="ORF">VP06_25260</name>
</gene>
<dbReference type="GO" id="GO:0020037">
    <property type="term" value="F:heme binding"/>
    <property type="evidence" value="ECO:0007669"/>
    <property type="project" value="InterPro"/>
</dbReference>
<evidence type="ECO:0000256" key="10">
    <source>
        <dbReference type="PIRSR" id="PIRSR000018-51"/>
    </source>
</evidence>
<feature type="binding site" description="covalent" evidence="9">
    <location>
        <position position="61"/>
    </location>
    <ligand>
        <name>heme c</name>
        <dbReference type="ChEBI" id="CHEBI:61717"/>
        <label>1</label>
    </ligand>
</feature>
<dbReference type="PANTHER" id="PTHR35008:SF8">
    <property type="entry name" value="ALCOHOL DEHYDROGENASE CYTOCHROME C SUBUNIT"/>
    <property type="match status" value="1"/>
</dbReference>
<dbReference type="PROSITE" id="PS51007">
    <property type="entry name" value="CYTC"/>
    <property type="match status" value="2"/>
</dbReference>
<feature type="domain" description="Cytochrome c" evidence="12">
    <location>
        <begin position="324"/>
        <end position="410"/>
    </location>
</feature>
<feature type="binding site" description="covalent" evidence="9">
    <location>
        <position position="337"/>
    </location>
    <ligand>
        <name>heme c</name>
        <dbReference type="ChEBI" id="CHEBI:61717"/>
        <label>3</label>
    </ligand>
</feature>
<feature type="region of interest" description="Disordered" evidence="11">
    <location>
        <begin position="300"/>
        <end position="321"/>
    </location>
</feature>
<protein>
    <submittedName>
        <fullName evidence="13">Alcohol dehydrogenase</fullName>
    </submittedName>
</protein>
<keyword evidence="8" id="KW-0472">Membrane</keyword>
<feature type="compositionally biased region" description="Polar residues" evidence="11">
    <location>
        <begin position="311"/>
        <end position="320"/>
    </location>
</feature>
<evidence type="ECO:0000313" key="14">
    <source>
        <dbReference type="Proteomes" id="UP000035929"/>
    </source>
</evidence>
<feature type="binding site" description="covalent" evidence="9">
    <location>
        <position position="58"/>
    </location>
    <ligand>
        <name>heme c</name>
        <dbReference type="ChEBI" id="CHEBI:61717"/>
        <label>1</label>
    </ligand>
</feature>
<dbReference type="Proteomes" id="UP000035929">
    <property type="component" value="Unassembled WGS sequence"/>
</dbReference>
<reference evidence="13 14" key="1">
    <citation type="submission" date="2015-03" db="EMBL/GenBank/DDBJ databases">
        <title>Genome sequencing of Methylobacterium aquaticum DSM16371 type strain.</title>
        <authorList>
            <person name="Chaudhry V."/>
            <person name="Patil P.B."/>
        </authorList>
    </citation>
    <scope>NUCLEOTIDE SEQUENCE [LARGE SCALE GENOMIC DNA]</scope>
    <source>
        <strain evidence="13 14">DSM 16371</strain>
    </source>
</reference>
<comment type="subcellular location">
    <subcellularLocation>
        <location evidence="1">Cell membrane</location>
    </subcellularLocation>
</comment>
<dbReference type="Pfam" id="PF13442">
    <property type="entry name" value="Cytochrome_CBB3"/>
    <property type="match status" value="1"/>
</dbReference>